<gene>
    <name evidence="4" type="ORF">R5R35_002292</name>
</gene>
<dbReference type="PIRSF" id="PIRSF037943">
    <property type="entry name" value="Sperm-assoc_antigen_PAG7"/>
    <property type="match status" value="1"/>
</dbReference>
<evidence type="ECO:0000313" key="4">
    <source>
        <dbReference type="EMBL" id="KAK7869517.1"/>
    </source>
</evidence>
<dbReference type="EMBL" id="JAZDUA010000073">
    <property type="protein sequence ID" value="KAK7869517.1"/>
    <property type="molecule type" value="Genomic_DNA"/>
</dbReference>
<organism evidence="4 5">
    <name type="scientific">Gryllus longicercus</name>
    <dbReference type="NCBI Taxonomy" id="2509291"/>
    <lineage>
        <taxon>Eukaryota</taxon>
        <taxon>Metazoa</taxon>
        <taxon>Ecdysozoa</taxon>
        <taxon>Arthropoda</taxon>
        <taxon>Hexapoda</taxon>
        <taxon>Insecta</taxon>
        <taxon>Pterygota</taxon>
        <taxon>Neoptera</taxon>
        <taxon>Polyneoptera</taxon>
        <taxon>Orthoptera</taxon>
        <taxon>Ensifera</taxon>
        <taxon>Gryllidea</taxon>
        <taxon>Grylloidea</taxon>
        <taxon>Gryllidae</taxon>
        <taxon>Gryllinae</taxon>
        <taxon>Gryllus</taxon>
    </lineage>
</organism>
<accession>A0AAN9ZB87</accession>
<protein>
    <recommendedName>
        <fullName evidence="3">R3H domain-containing protein</fullName>
    </recommendedName>
</protein>
<dbReference type="Proteomes" id="UP001378592">
    <property type="component" value="Unassembled WGS sequence"/>
</dbReference>
<dbReference type="Gene3D" id="3.30.1370.50">
    <property type="entry name" value="R3H-like domain"/>
    <property type="match status" value="1"/>
</dbReference>
<evidence type="ECO:0000259" key="3">
    <source>
        <dbReference type="PROSITE" id="PS51061"/>
    </source>
</evidence>
<name>A0AAN9ZB87_9ORTH</name>
<feature type="domain" description="R3H" evidence="3">
    <location>
        <begin position="44"/>
        <end position="108"/>
    </location>
</feature>
<feature type="region of interest" description="Disordered" evidence="2">
    <location>
        <begin position="1"/>
        <end position="21"/>
    </location>
</feature>
<dbReference type="InterPro" id="IPR017330">
    <property type="entry name" value="SPAG7"/>
</dbReference>
<keyword evidence="5" id="KW-1185">Reference proteome</keyword>
<proteinExistence type="predicted"/>
<feature type="compositionally biased region" description="Basic and acidic residues" evidence="2">
    <location>
        <begin position="120"/>
        <end position="154"/>
    </location>
</feature>
<evidence type="ECO:0000313" key="5">
    <source>
        <dbReference type="Proteomes" id="UP001378592"/>
    </source>
</evidence>
<feature type="region of interest" description="Disordered" evidence="2">
    <location>
        <begin position="120"/>
        <end position="156"/>
    </location>
</feature>
<dbReference type="Pfam" id="PF01424">
    <property type="entry name" value="R3H"/>
    <property type="match status" value="1"/>
</dbReference>
<feature type="region of interest" description="Disordered" evidence="2">
    <location>
        <begin position="180"/>
        <end position="201"/>
    </location>
</feature>
<dbReference type="PROSITE" id="PS51061">
    <property type="entry name" value="R3H"/>
    <property type="match status" value="1"/>
</dbReference>
<comment type="caution">
    <text evidence="4">The sequence shown here is derived from an EMBL/GenBank/DDBJ whole genome shotgun (WGS) entry which is preliminary data.</text>
</comment>
<dbReference type="InterPro" id="IPR001374">
    <property type="entry name" value="R3H_dom"/>
</dbReference>
<feature type="coiled-coil region" evidence="1">
    <location>
        <begin position="29"/>
        <end position="56"/>
    </location>
</feature>
<dbReference type="AlphaFoldDB" id="A0AAN9ZB87"/>
<dbReference type="InterPro" id="IPR036867">
    <property type="entry name" value="R3H_dom_sf"/>
</dbReference>
<keyword evidence="1" id="KW-0175">Coiled coil</keyword>
<dbReference type="SMART" id="SM00393">
    <property type="entry name" value="R3H"/>
    <property type="match status" value="1"/>
</dbReference>
<sequence>MDLLGSILSSMDKPPSVSDKQRMMMKKQKEAFLQKQKEEKEKLQAFREKVEEKVNAILRDEKKQKCTFEPMDHVYRSVIRDVAEVAGLVAYSFGEEGVDRHIVIYKKEFTPSEDELAALRRGEEWTPEKAKELAEKREREKKIAEEEAKRKPEKFVPASNYKEKYEHLIGKDAALAAARKTESNKQYGFVPSENKRDHRSIEQTLADIQAKKKQKTQLNSDAAE</sequence>
<evidence type="ECO:0000256" key="1">
    <source>
        <dbReference type="SAM" id="Coils"/>
    </source>
</evidence>
<dbReference type="PANTHER" id="PTHR13498">
    <property type="entry name" value="SPERM ASSOCIATED ANTIGEN 7"/>
    <property type="match status" value="1"/>
</dbReference>
<dbReference type="GO" id="GO:0003676">
    <property type="term" value="F:nucleic acid binding"/>
    <property type="evidence" value="ECO:0007669"/>
    <property type="project" value="UniProtKB-UniRule"/>
</dbReference>
<evidence type="ECO:0000256" key="2">
    <source>
        <dbReference type="SAM" id="MobiDB-lite"/>
    </source>
</evidence>
<dbReference type="PANTHER" id="PTHR13498:SF3">
    <property type="entry name" value="SPERM-ASSOCIATED ANTIGEN 7"/>
    <property type="match status" value="1"/>
</dbReference>
<dbReference type="SUPFAM" id="SSF82708">
    <property type="entry name" value="R3H domain"/>
    <property type="match status" value="1"/>
</dbReference>
<reference evidence="4 5" key="1">
    <citation type="submission" date="2024-03" db="EMBL/GenBank/DDBJ databases">
        <title>The genome assembly and annotation of the cricket Gryllus longicercus Weissman &amp; Gray.</title>
        <authorList>
            <person name="Szrajer S."/>
            <person name="Gray D."/>
            <person name="Ylla G."/>
        </authorList>
    </citation>
    <scope>NUCLEOTIDE SEQUENCE [LARGE SCALE GENOMIC DNA]</scope>
    <source>
        <strain evidence="4">DAG 2021-001</strain>
        <tissue evidence="4">Whole body minus gut</tissue>
    </source>
</reference>